<reference evidence="7 8" key="1">
    <citation type="submission" date="2021-10" db="EMBL/GenBank/DDBJ databases">
        <title>Draft genome of Aestuariibacter halophilus JC2043.</title>
        <authorList>
            <person name="Emsley S.A."/>
            <person name="Pfannmuller K.M."/>
            <person name="Ushijima B."/>
            <person name="Saw J.H."/>
            <person name="Videau P."/>
        </authorList>
    </citation>
    <scope>NUCLEOTIDE SEQUENCE [LARGE SCALE GENOMIC DNA]</scope>
    <source>
        <strain evidence="7 8">JC2043</strain>
    </source>
</reference>
<evidence type="ECO:0000256" key="5">
    <source>
        <dbReference type="ARBA" id="ARBA00023157"/>
    </source>
</evidence>
<sequence>MIKNLLAIIAVGVLFQSPAFGWGQTGHRISGQIAQAYLTPQAQAQIAALFPTVTLAEMSTLADEMRSEQTEFWQKTANPWHYVTVPHGKTYAEAEHPEHGDAYTALQDFSRTLKDPKAPLEDRRLALHFIVHIIGDLHQPLHAGNGTDRGGNDVKLEFFWQNSNLHRVWDSGMIDQKQLSYTEWSDWLLAKITAEQQQQWLQNDPLVWIKESTAIRDTIYPDKDAISYQYLHQNLPTVKQRLQQAGVRIASYLNALFSQP</sequence>
<dbReference type="PANTHER" id="PTHR33146:SF26">
    <property type="entry name" value="ENDONUCLEASE 4"/>
    <property type="match status" value="1"/>
</dbReference>
<keyword evidence="6" id="KW-0325">Glycoprotein</keyword>
<evidence type="ECO:0000256" key="1">
    <source>
        <dbReference type="ARBA" id="ARBA00022722"/>
    </source>
</evidence>
<gene>
    <name evidence="7" type="ORF">LJ739_15295</name>
</gene>
<evidence type="ECO:0000256" key="6">
    <source>
        <dbReference type="ARBA" id="ARBA00023180"/>
    </source>
</evidence>
<evidence type="ECO:0000313" key="8">
    <source>
        <dbReference type="Proteomes" id="UP001520878"/>
    </source>
</evidence>
<evidence type="ECO:0000256" key="2">
    <source>
        <dbReference type="ARBA" id="ARBA00022723"/>
    </source>
</evidence>
<organism evidence="7 8">
    <name type="scientific">Fluctibacter halophilus</name>
    <dbReference type="NCBI Taxonomy" id="226011"/>
    <lineage>
        <taxon>Bacteria</taxon>
        <taxon>Pseudomonadati</taxon>
        <taxon>Pseudomonadota</taxon>
        <taxon>Gammaproteobacteria</taxon>
        <taxon>Alteromonadales</taxon>
        <taxon>Alteromonadaceae</taxon>
        <taxon>Fluctibacter</taxon>
    </lineage>
</organism>
<dbReference type="CDD" id="cd11010">
    <property type="entry name" value="S1-P1_nuclease"/>
    <property type="match status" value="1"/>
</dbReference>
<keyword evidence="4" id="KW-0378">Hydrolase</keyword>
<dbReference type="InterPro" id="IPR003154">
    <property type="entry name" value="S1/P1nuclease"/>
</dbReference>
<dbReference type="Proteomes" id="UP001520878">
    <property type="component" value="Unassembled WGS sequence"/>
</dbReference>
<proteinExistence type="predicted"/>
<keyword evidence="8" id="KW-1185">Reference proteome</keyword>
<dbReference type="RefSeq" id="WP_229161911.1">
    <property type="nucleotide sequence ID" value="NZ_JAJEWP010000005.1"/>
</dbReference>
<name>A0ABS8GAS6_9ALTE</name>
<keyword evidence="1" id="KW-0540">Nuclease</keyword>
<dbReference type="Gene3D" id="1.10.575.10">
    <property type="entry name" value="P1 Nuclease"/>
    <property type="match status" value="1"/>
</dbReference>
<evidence type="ECO:0000313" key="7">
    <source>
        <dbReference type="EMBL" id="MCC2617618.1"/>
    </source>
</evidence>
<dbReference type="SUPFAM" id="SSF48537">
    <property type="entry name" value="Phospholipase C/P1 nuclease"/>
    <property type="match status" value="1"/>
</dbReference>
<dbReference type="EMBL" id="JAJEWP010000005">
    <property type="protein sequence ID" value="MCC2617618.1"/>
    <property type="molecule type" value="Genomic_DNA"/>
</dbReference>
<keyword evidence="5" id="KW-1015">Disulfide bond</keyword>
<protein>
    <submittedName>
        <fullName evidence="7">S1/P1 nuclease</fullName>
    </submittedName>
</protein>
<dbReference type="PANTHER" id="PTHR33146">
    <property type="entry name" value="ENDONUCLEASE 4"/>
    <property type="match status" value="1"/>
</dbReference>
<evidence type="ECO:0000256" key="3">
    <source>
        <dbReference type="ARBA" id="ARBA00022759"/>
    </source>
</evidence>
<keyword evidence="3" id="KW-0255">Endonuclease</keyword>
<dbReference type="InterPro" id="IPR008947">
    <property type="entry name" value="PLipase_C/P1_nuclease_dom_sf"/>
</dbReference>
<accession>A0ABS8GAS6</accession>
<evidence type="ECO:0000256" key="4">
    <source>
        <dbReference type="ARBA" id="ARBA00022801"/>
    </source>
</evidence>
<dbReference type="Pfam" id="PF02265">
    <property type="entry name" value="S1-P1_nuclease"/>
    <property type="match status" value="1"/>
</dbReference>
<comment type="caution">
    <text evidence="7">The sequence shown here is derived from an EMBL/GenBank/DDBJ whole genome shotgun (WGS) entry which is preliminary data.</text>
</comment>
<keyword evidence="2" id="KW-0479">Metal-binding</keyword>